<name>A0AAD5E5G0_UMBRA</name>
<keyword evidence="3" id="KW-1185">Reference proteome</keyword>
<dbReference type="InterPro" id="IPR052228">
    <property type="entry name" value="Sec_Metab_Biosynth_Oxidored"/>
</dbReference>
<dbReference type="PRINTS" id="PR00081">
    <property type="entry name" value="GDHRDH"/>
</dbReference>
<comment type="caution">
    <text evidence="2">The sequence shown here is derived from an EMBL/GenBank/DDBJ whole genome shotgun (WGS) entry which is preliminary data.</text>
</comment>
<organism evidence="2 3">
    <name type="scientific">Umbelopsis ramanniana AG</name>
    <dbReference type="NCBI Taxonomy" id="1314678"/>
    <lineage>
        <taxon>Eukaryota</taxon>
        <taxon>Fungi</taxon>
        <taxon>Fungi incertae sedis</taxon>
        <taxon>Mucoromycota</taxon>
        <taxon>Mucoromycotina</taxon>
        <taxon>Umbelopsidomycetes</taxon>
        <taxon>Umbelopsidales</taxon>
        <taxon>Umbelopsidaceae</taxon>
        <taxon>Umbelopsis</taxon>
    </lineage>
</organism>
<reference evidence="2" key="1">
    <citation type="submission" date="2021-06" db="EMBL/GenBank/DDBJ databases">
        <authorList>
            <consortium name="DOE Joint Genome Institute"/>
            <person name="Mondo S.J."/>
            <person name="Amses K.R."/>
            <person name="Simmons D.R."/>
            <person name="Longcore J.E."/>
            <person name="Seto K."/>
            <person name="Alves G.H."/>
            <person name="Bonds A.E."/>
            <person name="Quandt C.A."/>
            <person name="Davis W.J."/>
            <person name="Chang Y."/>
            <person name="Letcher P.M."/>
            <person name="Powell M.J."/>
            <person name="Kuo A."/>
            <person name="Labutti K."/>
            <person name="Pangilinan J."/>
            <person name="Andreopoulos W."/>
            <person name="Tritt A."/>
            <person name="Riley R."/>
            <person name="Hundley H."/>
            <person name="Johnson J."/>
            <person name="Lipzen A."/>
            <person name="Barry K."/>
            <person name="Berbee M.L."/>
            <person name="Buchler N.E."/>
            <person name="Grigoriev I.V."/>
            <person name="Spatafora J.W."/>
            <person name="Stajich J.E."/>
            <person name="James T.Y."/>
        </authorList>
    </citation>
    <scope>NUCLEOTIDE SEQUENCE</scope>
    <source>
        <strain evidence="2">AG</strain>
    </source>
</reference>
<evidence type="ECO:0008006" key="4">
    <source>
        <dbReference type="Google" id="ProtNLM"/>
    </source>
</evidence>
<dbReference type="SUPFAM" id="SSF51735">
    <property type="entry name" value="NAD(P)-binding Rossmann-fold domains"/>
    <property type="match status" value="1"/>
</dbReference>
<dbReference type="RefSeq" id="XP_051442226.1">
    <property type="nucleotide sequence ID" value="XM_051584283.1"/>
</dbReference>
<evidence type="ECO:0000313" key="2">
    <source>
        <dbReference type="EMBL" id="KAI8577222.1"/>
    </source>
</evidence>
<dbReference type="EMBL" id="MU620943">
    <property type="protein sequence ID" value="KAI8577222.1"/>
    <property type="molecule type" value="Genomic_DNA"/>
</dbReference>
<gene>
    <name evidence="2" type="ORF">K450DRAFT_178072</name>
</gene>
<dbReference type="PANTHER" id="PTHR47534">
    <property type="entry name" value="YALI0E05731P"/>
    <property type="match status" value="1"/>
</dbReference>
<dbReference type="Proteomes" id="UP001206595">
    <property type="component" value="Unassembled WGS sequence"/>
</dbReference>
<reference evidence="2" key="2">
    <citation type="journal article" date="2022" name="Proc. Natl. Acad. Sci. U.S.A.">
        <title>Diploid-dominant life cycles characterize the early evolution of Fungi.</title>
        <authorList>
            <person name="Amses K.R."/>
            <person name="Simmons D.R."/>
            <person name="Longcore J.E."/>
            <person name="Mondo S.J."/>
            <person name="Seto K."/>
            <person name="Jeronimo G.H."/>
            <person name="Bonds A.E."/>
            <person name="Quandt C.A."/>
            <person name="Davis W.J."/>
            <person name="Chang Y."/>
            <person name="Federici B.A."/>
            <person name="Kuo A."/>
            <person name="LaButti K."/>
            <person name="Pangilinan J."/>
            <person name="Andreopoulos W."/>
            <person name="Tritt A."/>
            <person name="Riley R."/>
            <person name="Hundley H."/>
            <person name="Johnson J."/>
            <person name="Lipzen A."/>
            <person name="Barry K."/>
            <person name="Lang B.F."/>
            <person name="Cuomo C.A."/>
            <person name="Buchler N.E."/>
            <person name="Grigoriev I.V."/>
            <person name="Spatafora J.W."/>
            <person name="Stajich J.E."/>
            <person name="James T.Y."/>
        </authorList>
    </citation>
    <scope>NUCLEOTIDE SEQUENCE</scope>
    <source>
        <strain evidence="2">AG</strain>
    </source>
</reference>
<evidence type="ECO:0000313" key="3">
    <source>
        <dbReference type="Proteomes" id="UP001206595"/>
    </source>
</evidence>
<proteinExistence type="predicted"/>
<sequence length="304" mass="33286">MVNLATARGLNADFFKLQSASALIVGGTSGIGQSIAFKIAQYTKKPLIVVSGRDEVRGQETVDALKAINKEGSYSFEKCDMTKMKDTRLLANKLAENHQSFNLLIISSGFLSMKPRTETEDGIDEKLAVNFFGRFNLINRMMPMLTSAANQGQRVNVLSVFAAGEGRTLDLNDIGLTKNFSLASAASHGSNCNDLMVEELSERNPNIAFYHAHPGIVNTNLVSTLPWYLRIASKPLLLLSKNPDDVADHLLSGLTGSNKTGGWGLLNSTGDPIKPTKFQTKEAREKVWKYSTKVTEQEEKQNNA</sequence>
<dbReference type="InterPro" id="IPR002347">
    <property type="entry name" value="SDR_fam"/>
</dbReference>
<dbReference type="GeneID" id="75909633"/>
<accession>A0AAD5E5G0</accession>
<dbReference type="PANTHER" id="PTHR47534:SF3">
    <property type="entry name" value="ALCOHOL DEHYDROGENASE-LIKE C-TERMINAL DOMAIN-CONTAINING PROTEIN"/>
    <property type="match status" value="1"/>
</dbReference>
<protein>
    <recommendedName>
        <fullName evidence="4">NAD(P)-binding protein</fullName>
    </recommendedName>
</protein>
<keyword evidence="1" id="KW-0560">Oxidoreductase</keyword>
<dbReference type="AlphaFoldDB" id="A0AAD5E5G0"/>
<evidence type="ECO:0000256" key="1">
    <source>
        <dbReference type="ARBA" id="ARBA00023002"/>
    </source>
</evidence>
<dbReference type="Pfam" id="PF00106">
    <property type="entry name" value="adh_short"/>
    <property type="match status" value="1"/>
</dbReference>
<dbReference type="InterPro" id="IPR036291">
    <property type="entry name" value="NAD(P)-bd_dom_sf"/>
</dbReference>
<dbReference type="Gene3D" id="3.40.50.720">
    <property type="entry name" value="NAD(P)-binding Rossmann-like Domain"/>
    <property type="match status" value="1"/>
</dbReference>
<dbReference type="GO" id="GO:0016491">
    <property type="term" value="F:oxidoreductase activity"/>
    <property type="evidence" value="ECO:0007669"/>
    <property type="project" value="UniProtKB-KW"/>
</dbReference>